<comment type="caution">
    <text evidence="7">The sequence shown here is derived from an EMBL/GenBank/DDBJ whole genome shotgun (WGS) entry which is preliminary data.</text>
</comment>
<evidence type="ECO:0000256" key="3">
    <source>
        <dbReference type="ARBA" id="ARBA00023163"/>
    </source>
</evidence>
<dbReference type="Proteomes" id="UP001632038">
    <property type="component" value="Unassembled WGS sequence"/>
</dbReference>
<dbReference type="InterPro" id="IPR024097">
    <property type="entry name" value="bHLH_ZIP_TF"/>
</dbReference>
<keyword evidence="3" id="KW-0804">Transcription</keyword>
<dbReference type="CDD" id="cd18919">
    <property type="entry name" value="bHLH_AtBPE_like"/>
    <property type="match status" value="1"/>
</dbReference>
<proteinExistence type="predicted"/>
<keyword evidence="8" id="KW-1185">Reference proteome</keyword>
<evidence type="ECO:0000313" key="7">
    <source>
        <dbReference type="EMBL" id="KAL3621981.1"/>
    </source>
</evidence>
<dbReference type="SUPFAM" id="SSF47459">
    <property type="entry name" value="HLH, helix-loop-helix DNA-binding domain"/>
    <property type="match status" value="1"/>
</dbReference>
<dbReference type="InterPro" id="IPR011598">
    <property type="entry name" value="bHLH_dom"/>
</dbReference>
<dbReference type="SMART" id="SM00353">
    <property type="entry name" value="HLH"/>
    <property type="match status" value="1"/>
</dbReference>
<evidence type="ECO:0000256" key="2">
    <source>
        <dbReference type="ARBA" id="ARBA00023015"/>
    </source>
</evidence>
<dbReference type="Gene3D" id="4.10.280.10">
    <property type="entry name" value="Helix-loop-helix DNA-binding domain"/>
    <property type="match status" value="1"/>
</dbReference>
<sequence length="268" mass="30099">MADHLLQNIKQSFSLSDIEFLTNHPGRNSYFQGPIEFPNDDNIFPQLSQSPAGYLDNNFPGLFTIPDEILTSFTEPVILNETGRKRKATDNDIIMTTPENSSANTSAFSSPQGSHNGTRKTNRIGRGKKAKGNEKEDEKPRDVVHVRAKRGQATDSHSLAERDRRRKINERLQCLQDIVPGCYKTMGMAVMLDEIINYVQSLQSQVEFLSTRLSVASTFYDFNPDTYAMEIMQRAKAIEALNVQNIAIQEFQSAQFAPLGLNFGYGPN</sequence>
<name>A0ABD3BWU6_9LAMI</name>
<comment type="subcellular location">
    <subcellularLocation>
        <location evidence="1">Nucleus</location>
    </subcellularLocation>
</comment>
<feature type="compositionally biased region" description="Polar residues" evidence="5">
    <location>
        <begin position="97"/>
        <end position="116"/>
    </location>
</feature>
<evidence type="ECO:0000313" key="8">
    <source>
        <dbReference type="Proteomes" id="UP001632038"/>
    </source>
</evidence>
<dbReference type="InterPro" id="IPR036638">
    <property type="entry name" value="HLH_DNA-bd_sf"/>
</dbReference>
<evidence type="ECO:0000259" key="6">
    <source>
        <dbReference type="PROSITE" id="PS50888"/>
    </source>
</evidence>
<dbReference type="PANTHER" id="PTHR12565:SF340">
    <property type="entry name" value="TRANSCRIPTION FACTOR BEE 3"/>
    <property type="match status" value="1"/>
</dbReference>
<feature type="domain" description="BHLH" evidence="6">
    <location>
        <begin position="152"/>
        <end position="202"/>
    </location>
</feature>
<dbReference type="Pfam" id="PF00010">
    <property type="entry name" value="HLH"/>
    <property type="match status" value="1"/>
</dbReference>
<dbReference type="PANTHER" id="PTHR12565">
    <property type="entry name" value="STEROL REGULATORY ELEMENT-BINDING PROTEIN"/>
    <property type="match status" value="1"/>
</dbReference>
<feature type="compositionally biased region" description="Basic residues" evidence="5">
    <location>
        <begin position="117"/>
        <end position="130"/>
    </location>
</feature>
<dbReference type="GO" id="GO:0005634">
    <property type="term" value="C:nucleus"/>
    <property type="evidence" value="ECO:0007669"/>
    <property type="project" value="UniProtKB-SubCell"/>
</dbReference>
<keyword evidence="4" id="KW-0539">Nucleus</keyword>
<gene>
    <name evidence="7" type="ORF">CASFOL_034177</name>
</gene>
<protein>
    <recommendedName>
        <fullName evidence="6">BHLH domain-containing protein</fullName>
    </recommendedName>
</protein>
<evidence type="ECO:0000256" key="4">
    <source>
        <dbReference type="ARBA" id="ARBA00023242"/>
    </source>
</evidence>
<dbReference type="EMBL" id="JAVIJP010000061">
    <property type="protein sequence ID" value="KAL3621981.1"/>
    <property type="molecule type" value="Genomic_DNA"/>
</dbReference>
<feature type="region of interest" description="Disordered" evidence="5">
    <location>
        <begin position="96"/>
        <end position="161"/>
    </location>
</feature>
<accession>A0ABD3BWU6</accession>
<evidence type="ECO:0000256" key="5">
    <source>
        <dbReference type="SAM" id="MobiDB-lite"/>
    </source>
</evidence>
<feature type="compositionally biased region" description="Basic and acidic residues" evidence="5">
    <location>
        <begin position="131"/>
        <end position="145"/>
    </location>
</feature>
<reference evidence="8" key="1">
    <citation type="journal article" date="2024" name="IScience">
        <title>Strigolactones Initiate the Formation of Haustorium-like Structures in Castilleja.</title>
        <authorList>
            <person name="Buerger M."/>
            <person name="Peterson D."/>
            <person name="Chory J."/>
        </authorList>
    </citation>
    <scope>NUCLEOTIDE SEQUENCE [LARGE SCALE GENOMIC DNA]</scope>
</reference>
<dbReference type="PROSITE" id="PS50888">
    <property type="entry name" value="BHLH"/>
    <property type="match status" value="1"/>
</dbReference>
<keyword evidence="2" id="KW-0805">Transcription regulation</keyword>
<organism evidence="7 8">
    <name type="scientific">Castilleja foliolosa</name>
    <dbReference type="NCBI Taxonomy" id="1961234"/>
    <lineage>
        <taxon>Eukaryota</taxon>
        <taxon>Viridiplantae</taxon>
        <taxon>Streptophyta</taxon>
        <taxon>Embryophyta</taxon>
        <taxon>Tracheophyta</taxon>
        <taxon>Spermatophyta</taxon>
        <taxon>Magnoliopsida</taxon>
        <taxon>eudicotyledons</taxon>
        <taxon>Gunneridae</taxon>
        <taxon>Pentapetalae</taxon>
        <taxon>asterids</taxon>
        <taxon>lamiids</taxon>
        <taxon>Lamiales</taxon>
        <taxon>Orobanchaceae</taxon>
        <taxon>Pedicularideae</taxon>
        <taxon>Castillejinae</taxon>
        <taxon>Castilleja</taxon>
    </lineage>
</organism>
<evidence type="ECO:0000256" key="1">
    <source>
        <dbReference type="ARBA" id="ARBA00004123"/>
    </source>
</evidence>
<dbReference type="GO" id="GO:0006355">
    <property type="term" value="P:regulation of DNA-templated transcription"/>
    <property type="evidence" value="ECO:0007669"/>
    <property type="project" value="UniProtKB-ARBA"/>
</dbReference>
<dbReference type="AlphaFoldDB" id="A0ABD3BWU6"/>